<keyword evidence="9" id="KW-0472">Membrane</keyword>
<dbReference type="InterPro" id="IPR011712">
    <property type="entry name" value="Sig_transdc_His_kin_sub3_dim/P"/>
</dbReference>
<evidence type="ECO:0000256" key="5">
    <source>
        <dbReference type="ARBA" id="ARBA00022741"/>
    </source>
</evidence>
<keyword evidence="4" id="KW-0808">Transferase</keyword>
<dbReference type="RefSeq" id="WP_073384995.1">
    <property type="nucleotide sequence ID" value="NZ_FQVU01000001.1"/>
</dbReference>
<evidence type="ECO:0000313" key="11">
    <source>
        <dbReference type="EMBL" id="SHF55501.1"/>
    </source>
</evidence>
<gene>
    <name evidence="11" type="ORF">SAMN05443575_0282</name>
</gene>
<dbReference type="STRING" id="1206085.SAMN05443575_0282"/>
<dbReference type="EC" id="2.7.13.3" evidence="2"/>
<keyword evidence="7" id="KW-0067">ATP-binding</keyword>
<accession>A0A1M5CLC2</accession>
<keyword evidence="9" id="KW-1133">Transmembrane helix</keyword>
<evidence type="ECO:0000259" key="10">
    <source>
        <dbReference type="Pfam" id="PF07730"/>
    </source>
</evidence>
<name>A0A1M5CLC2_9ACTN</name>
<evidence type="ECO:0000313" key="12">
    <source>
        <dbReference type="Proteomes" id="UP000186132"/>
    </source>
</evidence>
<dbReference type="Gene3D" id="1.20.5.1930">
    <property type="match status" value="1"/>
</dbReference>
<evidence type="ECO:0000256" key="7">
    <source>
        <dbReference type="ARBA" id="ARBA00022840"/>
    </source>
</evidence>
<feature type="domain" description="Signal transduction histidine kinase subgroup 3 dimerisation and phosphoacceptor" evidence="10">
    <location>
        <begin position="193"/>
        <end position="260"/>
    </location>
</feature>
<evidence type="ECO:0000256" key="8">
    <source>
        <dbReference type="ARBA" id="ARBA00023012"/>
    </source>
</evidence>
<evidence type="ECO:0000256" key="4">
    <source>
        <dbReference type="ARBA" id="ARBA00022679"/>
    </source>
</evidence>
<evidence type="ECO:0000256" key="6">
    <source>
        <dbReference type="ARBA" id="ARBA00022777"/>
    </source>
</evidence>
<dbReference type="GO" id="GO:0016020">
    <property type="term" value="C:membrane"/>
    <property type="evidence" value="ECO:0007669"/>
    <property type="project" value="InterPro"/>
</dbReference>
<evidence type="ECO:0000256" key="1">
    <source>
        <dbReference type="ARBA" id="ARBA00000085"/>
    </source>
</evidence>
<keyword evidence="9" id="KW-0812">Transmembrane</keyword>
<feature type="transmembrane region" description="Helical" evidence="9">
    <location>
        <begin position="97"/>
        <end position="118"/>
    </location>
</feature>
<dbReference type="PANTHER" id="PTHR24421:SF10">
    <property type="entry name" value="NITRATE_NITRITE SENSOR PROTEIN NARQ"/>
    <property type="match status" value="1"/>
</dbReference>
<organism evidence="11 12">
    <name type="scientific">Jatrophihabitans endophyticus</name>
    <dbReference type="NCBI Taxonomy" id="1206085"/>
    <lineage>
        <taxon>Bacteria</taxon>
        <taxon>Bacillati</taxon>
        <taxon>Actinomycetota</taxon>
        <taxon>Actinomycetes</taxon>
        <taxon>Jatrophihabitantales</taxon>
        <taxon>Jatrophihabitantaceae</taxon>
        <taxon>Jatrophihabitans</taxon>
    </lineage>
</organism>
<comment type="catalytic activity">
    <reaction evidence="1">
        <text>ATP + protein L-histidine = ADP + protein N-phospho-L-histidine.</text>
        <dbReference type="EC" id="2.7.13.3"/>
    </reaction>
</comment>
<dbReference type="GO" id="GO:0005524">
    <property type="term" value="F:ATP binding"/>
    <property type="evidence" value="ECO:0007669"/>
    <property type="project" value="UniProtKB-KW"/>
</dbReference>
<dbReference type="PANTHER" id="PTHR24421">
    <property type="entry name" value="NITRATE/NITRITE SENSOR PROTEIN NARX-RELATED"/>
    <property type="match status" value="1"/>
</dbReference>
<keyword evidence="3" id="KW-0597">Phosphoprotein</keyword>
<dbReference type="InterPro" id="IPR036890">
    <property type="entry name" value="HATPase_C_sf"/>
</dbReference>
<dbReference type="GO" id="GO:0000155">
    <property type="term" value="F:phosphorelay sensor kinase activity"/>
    <property type="evidence" value="ECO:0007669"/>
    <property type="project" value="InterPro"/>
</dbReference>
<evidence type="ECO:0000256" key="9">
    <source>
        <dbReference type="SAM" id="Phobius"/>
    </source>
</evidence>
<dbReference type="GO" id="GO:0046983">
    <property type="term" value="F:protein dimerization activity"/>
    <property type="evidence" value="ECO:0007669"/>
    <property type="project" value="InterPro"/>
</dbReference>
<dbReference type="Proteomes" id="UP000186132">
    <property type="component" value="Unassembled WGS sequence"/>
</dbReference>
<keyword evidence="12" id="KW-1185">Reference proteome</keyword>
<keyword evidence="5" id="KW-0547">Nucleotide-binding</keyword>
<sequence length="403" mass="40442">MRSWRGRVVDVALAGVVLLVGVCSLRGGAGPGAADIAVLVLAATAAGIARHRPALAVALAWLVGAVQLAGSGRTVGELVVACAVVAFAAARHGGRPTVLLAGVSAPLGVLVALGWAVLYPGRLPGGGVATWLTALTRLTGAGIAGATVAAVAVLLAPWVLGLLLRQEARYRQAEAAHQVEQVRIAALAESQAERSRLTREVHDVVGHSLAVIIAQADAARLASADPRDPAASAPLVRDVLERIAVVGRSSLAEVRDVLSRTAADGPVAAAAGDPGTAELDTARLVDGVRAAGNVVTESVTGAAVPLDVAHAAAAYRVLQEFLTNALKHGGQGEIEVDQVWAADALTLRVTNPAAATVAGAATGTGLAGVTSRLDPLGGSVRTTHARGRFVAVARLPLSADGTS</sequence>
<feature type="transmembrane region" description="Helical" evidence="9">
    <location>
        <begin position="138"/>
        <end position="164"/>
    </location>
</feature>
<dbReference type="Gene3D" id="3.30.565.10">
    <property type="entry name" value="Histidine kinase-like ATPase, C-terminal domain"/>
    <property type="match status" value="1"/>
</dbReference>
<keyword evidence="6 11" id="KW-0418">Kinase</keyword>
<protein>
    <recommendedName>
        <fullName evidence="2">histidine kinase</fullName>
        <ecNumber evidence="2">2.7.13.3</ecNumber>
    </recommendedName>
</protein>
<reference evidence="11 12" key="1">
    <citation type="submission" date="2016-11" db="EMBL/GenBank/DDBJ databases">
        <authorList>
            <person name="Jaros S."/>
            <person name="Januszkiewicz K."/>
            <person name="Wedrychowicz H."/>
        </authorList>
    </citation>
    <scope>NUCLEOTIDE SEQUENCE [LARGE SCALE GENOMIC DNA]</scope>
    <source>
        <strain evidence="11 12">DSM 45627</strain>
    </source>
</reference>
<dbReference type="AlphaFoldDB" id="A0A1M5CLC2"/>
<proteinExistence type="predicted"/>
<evidence type="ECO:0000256" key="3">
    <source>
        <dbReference type="ARBA" id="ARBA00022553"/>
    </source>
</evidence>
<dbReference type="InterPro" id="IPR050482">
    <property type="entry name" value="Sensor_HK_TwoCompSys"/>
</dbReference>
<dbReference type="EMBL" id="FQVU01000001">
    <property type="protein sequence ID" value="SHF55501.1"/>
    <property type="molecule type" value="Genomic_DNA"/>
</dbReference>
<feature type="transmembrane region" description="Helical" evidence="9">
    <location>
        <begin position="58"/>
        <end position="90"/>
    </location>
</feature>
<evidence type="ECO:0000256" key="2">
    <source>
        <dbReference type="ARBA" id="ARBA00012438"/>
    </source>
</evidence>
<keyword evidence="8" id="KW-0902">Two-component regulatory system</keyword>
<dbReference type="Pfam" id="PF07730">
    <property type="entry name" value="HisKA_3"/>
    <property type="match status" value="1"/>
</dbReference>
<dbReference type="SUPFAM" id="SSF55874">
    <property type="entry name" value="ATPase domain of HSP90 chaperone/DNA topoisomerase II/histidine kinase"/>
    <property type="match status" value="1"/>
</dbReference>
<dbReference type="OrthoDB" id="227596at2"/>